<feature type="coiled-coil region" evidence="1">
    <location>
        <begin position="56"/>
        <end position="83"/>
    </location>
</feature>
<evidence type="ECO:0000313" key="3">
    <source>
        <dbReference type="EMBL" id="QYM80658.1"/>
    </source>
</evidence>
<evidence type="ECO:0000313" key="4">
    <source>
        <dbReference type="Proteomes" id="UP000825051"/>
    </source>
</evidence>
<keyword evidence="1" id="KW-0175">Coiled coil</keyword>
<name>A0A8F9TZK7_9BACT</name>
<dbReference type="RefSeq" id="WP_220166154.1">
    <property type="nucleotide sequence ID" value="NZ_CP080507.1"/>
</dbReference>
<evidence type="ECO:0000256" key="2">
    <source>
        <dbReference type="SAM" id="Phobius"/>
    </source>
</evidence>
<sequence>MTFLFKYLWIIVRKLLPPVLLAAAVLGGTAWWLHRHAVADEVADRATQRQQRDARRAALRESVAQANQRLDRLSLEITAERKRADQADKIAAGLREQESTWDRLVGNPAQQRANAERLAKMERFHADALARIAAAETEATRLTWQRDAQALDLQDLDAAGSAPAAATTTVATATPPSSWAERIDYVAPAWDRVKWVLLGVIVAWFVLPPLFRFARWWRQTGRTPPPANRA</sequence>
<protein>
    <submittedName>
        <fullName evidence="3">Uncharacterized protein</fullName>
    </submittedName>
</protein>
<keyword evidence="2" id="KW-0472">Membrane</keyword>
<proteinExistence type="predicted"/>
<gene>
    <name evidence="3" type="ORF">K0B96_08675</name>
</gene>
<evidence type="ECO:0000256" key="1">
    <source>
        <dbReference type="SAM" id="Coils"/>
    </source>
</evidence>
<accession>A0A8F9TZK7</accession>
<keyword evidence="2" id="KW-0812">Transmembrane</keyword>
<feature type="transmembrane region" description="Helical" evidence="2">
    <location>
        <begin position="195"/>
        <end position="214"/>
    </location>
</feature>
<dbReference type="Proteomes" id="UP000825051">
    <property type="component" value="Chromosome"/>
</dbReference>
<organism evidence="3 4">
    <name type="scientific">Horticoccus luteus</name>
    <dbReference type="NCBI Taxonomy" id="2862869"/>
    <lineage>
        <taxon>Bacteria</taxon>
        <taxon>Pseudomonadati</taxon>
        <taxon>Verrucomicrobiota</taxon>
        <taxon>Opitutia</taxon>
        <taxon>Opitutales</taxon>
        <taxon>Opitutaceae</taxon>
        <taxon>Horticoccus</taxon>
    </lineage>
</organism>
<dbReference type="EMBL" id="CP080507">
    <property type="protein sequence ID" value="QYM80658.1"/>
    <property type="molecule type" value="Genomic_DNA"/>
</dbReference>
<dbReference type="AlphaFoldDB" id="A0A8F9TZK7"/>
<dbReference type="KEGG" id="ole:K0B96_08675"/>
<keyword evidence="2" id="KW-1133">Transmembrane helix</keyword>
<reference evidence="3" key="1">
    <citation type="submission" date="2021-08" db="EMBL/GenBank/DDBJ databases">
        <title>Genome of a novel bacterium of the phylum Verrucomicrobia, Oleiharenicola sp. KSB-15.</title>
        <authorList>
            <person name="Chung J.-H."/>
            <person name="Ahn J.-H."/>
            <person name="Yoon Y."/>
            <person name="Kim D.-Y."/>
            <person name="An S.-H."/>
            <person name="Park I."/>
            <person name="Yeon J."/>
        </authorList>
    </citation>
    <scope>NUCLEOTIDE SEQUENCE</scope>
    <source>
        <strain evidence="3">KSB-15</strain>
    </source>
</reference>
<keyword evidence="4" id="KW-1185">Reference proteome</keyword>